<feature type="transmembrane region" description="Helical" evidence="1">
    <location>
        <begin position="372"/>
        <end position="392"/>
    </location>
</feature>
<gene>
    <name evidence="2" type="ORF">FHS03_003223</name>
</gene>
<feature type="transmembrane region" description="Helical" evidence="1">
    <location>
        <begin position="321"/>
        <end position="339"/>
    </location>
</feature>
<feature type="transmembrane region" description="Helical" evidence="1">
    <location>
        <begin position="425"/>
        <end position="443"/>
    </location>
</feature>
<organism evidence="2 3">
    <name type="scientific">Pseudoduganella violacea</name>
    <dbReference type="NCBI Taxonomy" id="1715466"/>
    <lineage>
        <taxon>Bacteria</taxon>
        <taxon>Pseudomonadati</taxon>
        <taxon>Pseudomonadota</taxon>
        <taxon>Betaproteobacteria</taxon>
        <taxon>Burkholderiales</taxon>
        <taxon>Oxalobacteraceae</taxon>
        <taxon>Telluria group</taxon>
        <taxon>Pseudoduganella</taxon>
    </lineage>
</organism>
<evidence type="ECO:0000313" key="3">
    <source>
        <dbReference type="Proteomes" id="UP000541535"/>
    </source>
</evidence>
<dbReference type="EMBL" id="JACHXD010000009">
    <property type="protein sequence ID" value="MBB3120159.1"/>
    <property type="molecule type" value="Genomic_DNA"/>
</dbReference>
<dbReference type="InterPro" id="IPR010364">
    <property type="entry name" value="Uncharacterised_IM_CreD"/>
</dbReference>
<dbReference type="GO" id="GO:0005886">
    <property type="term" value="C:plasma membrane"/>
    <property type="evidence" value="ECO:0007669"/>
    <property type="project" value="TreeGrafter"/>
</dbReference>
<protein>
    <submittedName>
        <fullName evidence="2">Inner membrane protein</fullName>
    </submittedName>
</protein>
<dbReference type="Pfam" id="PF06123">
    <property type="entry name" value="CreD"/>
    <property type="match status" value="1"/>
</dbReference>
<dbReference type="NCBIfam" id="NF008712">
    <property type="entry name" value="PRK11715.1-1"/>
    <property type="match status" value="1"/>
</dbReference>
<dbReference type="RefSeq" id="WP_183441947.1">
    <property type="nucleotide sequence ID" value="NZ_JACHXD010000009.1"/>
</dbReference>
<feature type="transmembrane region" description="Helical" evidence="1">
    <location>
        <begin position="401"/>
        <end position="419"/>
    </location>
</feature>
<feature type="transmembrane region" description="Helical" evidence="1">
    <location>
        <begin position="5"/>
        <end position="26"/>
    </location>
</feature>
<dbReference type="AlphaFoldDB" id="A0A7W5BBN6"/>
<dbReference type="Proteomes" id="UP000541535">
    <property type="component" value="Unassembled WGS sequence"/>
</dbReference>
<proteinExistence type="predicted"/>
<dbReference type="PANTHER" id="PTHR30092">
    <property type="entry name" value="INNER MEMBRANE PROTEIN CRED"/>
    <property type="match status" value="1"/>
</dbReference>
<evidence type="ECO:0000256" key="1">
    <source>
        <dbReference type="SAM" id="Phobius"/>
    </source>
</evidence>
<sequence>MQKKLLFKILIIIGLMLMIGLPLMMIQATINERSAYREQAVRSIAADSVGEQTVYGPVLVLPYTDEYEQMEEGGEDKPRQLKKYRVQRRHLVFPNQLNVAGVIGTERRYRGIHQVLVYNGEHKFSGDFVLPSLSELPRAQAQSHLTPGQPFLALGVSDVRGVRDIPKILWGQRLLEFEQGSGLTGQRQGLHVPLEMSDVAAGSVKFSFNLGLAGIESQQFVPLAKNNRFTLTSPWPHPQFGGRFLPAQRSISERGFEATWRISALSSDAQQQLRQAELRAQEANSNTPAGALVAAGALDAFSVDFIEPVNIYSMAERATKYGLLFVVLTFAAFFLFEVLKRLPIHPVQYGLVGLALAMFFLLLVSLSEHMPFLVAYLLASVACIVLIGFYLGHALGDRRRGWGFGVALSLLYGILYGLLNSENNALLMGAILLFAVLAAVMVATRKVDWYDLAAEPPLR</sequence>
<dbReference type="PIRSF" id="PIRSF004548">
    <property type="entry name" value="CreD"/>
    <property type="match status" value="1"/>
</dbReference>
<keyword evidence="3" id="KW-1185">Reference proteome</keyword>
<reference evidence="2 3" key="1">
    <citation type="submission" date="2020-08" db="EMBL/GenBank/DDBJ databases">
        <title>Genomic Encyclopedia of Type Strains, Phase III (KMG-III): the genomes of soil and plant-associated and newly described type strains.</title>
        <authorList>
            <person name="Whitman W."/>
        </authorList>
    </citation>
    <scope>NUCLEOTIDE SEQUENCE [LARGE SCALE GENOMIC DNA]</scope>
    <source>
        <strain evidence="2 3">CECT 8897</strain>
    </source>
</reference>
<name>A0A7W5BBN6_9BURK</name>
<comment type="caution">
    <text evidence="2">The sequence shown here is derived from an EMBL/GenBank/DDBJ whole genome shotgun (WGS) entry which is preliminary data.</text>
</comment>
<dbReference type="PANTHER" id="PTHR30092:SF0">
    <property type="entry name" value="INNER MEMBRANE PROTEIN CRED"/>
    <property type="match status" value="1"/>
</dbReference>
<keyword evidence="1" id="KW-1133">Transmembrane helix</keyword>
<keyword evidence="1" id="KW-0812">Transmembrane</keyword>
<feature type="transmembrane region" description="Helical" evidence="1">
    <location>
        <begin position="346"/>
        <end position="366"/>
    </location>
</feature>
<evidence type="ECO:0000313" key="2">
    <source>
        <dbReference type="EMBL" id="MBB3120159.1"/>
    </source>
</evidence>
<accession>A0A7W5BBN6</accession>
<keyword evidence="1" id="KW-0472">Membrane</keyword>